<dbReference type="InterPro" id="IPR039420">
    <property type="entry name" value="WalR-like"/>
</dbReference>
<protein>
    <submittedName>
        <fullName evidence="6">Response regulator transcription factor</fullName>
    </submittedName>
</protein>
<sequence length="202" mass="21451">MGLRRKQIAVDVVYDGTAALERLAGEGDLYEVVVLDRDLPGTHGDEVCAALTAAGCRSRILMLTAAGDADDIVAGLGLGADDYLAKPFDFPVLVARIAALSRRAHPAVPPVLRRGDLAVDSARRTASRAGRPLSLTPKEFGVLELLLAAEGRTVSAEELLDRAWDEAADPFTSAVKITVSRLRAKLGPPPLIETVARSGYRI</sequence>
<dbReference type="AlphaFoldDB" id="A0A850C522"/>
<organism evidence="6 7">
    <name type="scientific">Glycomyces artemisiae</name>
    <dbReference type="NCBI Taxonomy" id="1076443"/>
    <lineage>
        <taxon>Bacteria</taxon>
        <taxon>Bacillati</taxon>
        <taxon>Actinomycetota</taxon>
        <taxon>Actinomycetes</taxon>
        <taxon>Glycomycetales</taxon>
        <taxon>Glycomycetaceae</taxon>
        <taxon>Glycomyces</taxon>
    </lineage>
</organism>
<dbReference type="GO" id="GO:0000156">
    <property type="term" value="F:phosphorelay response regulator activity"/>
    <property type="evidence" value="ECO:0007669"/>
    <property type="project" value="TreeGrafter"/>
</dbReference>
<evidence type="ECO:0000259" key="4">
    <source>
        <dbReference type="PROSITE" id="PS50110"/>
    </source>
</evidence>
<dbReference type="EMBL" id="JABFXE010000479">
    <property type="protein sequence ID" value="NUQ89109.1"/>
    <property type="molecule type" value="Genomic_DNA"/>
</dbReference>
<dbReference type="Pfam" id="PF00486">
    <property type="entry name" value="Trans_reg_C"/>
    <property type="match status" value="1"/>
</dbReference>
<proteinExistence type="predicted"/>
<dbReference type="InterPro" id="IPR001789">
    <property type="entry name" value="Sig_transdc_resp-reg_receiver"/>
</dbReference>
<accession>A0A850C522</accession>
<evidence type="ECO:0000259" key="5">
    <source>
        <dbReference type="PROSITE" id="PS51755"/>
    </source>
</evidence>
<feature type="domain" description="Response regulatory" evidence="4">
    <location>
        <begin position="1"/>
        <end position="101"/>
    </location>
</feature>
<dbReference type="InterPro" id="IPR036388">
    <property type="entry name" value="WH-like_DNA-bd_sf"/>
</dbReference>
<keyword evidence="2" id="KW-0597">Phosphoprotein</keyword>
<dbReference type="GO" id="GO:0005829">
    <property type="term" value="C:cytosol"/>
    <property type="evidence" value="ECO:0007669"/>
    <property type="project" value="TreeGrafter"/>
</dbReference>
<dbReference type="GO" id="GO:0032993">
    <property type="term" value="C:protein-DNA complex"/>
    <property type="evidence" value="ECO:0007669"/>
    <property type="project" value="TreeGrafter"/>
</dbReference>
<dbReference type="CDD" id="cd00383">
    <property type="entry name" value="trans_reg_C"/>
    <property type="match status" value="1"/>
</dbReference>
<dbReference type="PANTHER" id="PTHR48111">
    <property type="entry name" value="REGULATOR OF RPOS"/>
    <property type="match status" value="1"/>
</dbReference>
<keyword evidence="1 3" id="KW-0238">DNA-binding</keyword>
<dbReference type="PANTHER" id="PTHR48111:SF36">
    <property type="entry name" value="TRANSCRIPTIONAL REGULATORY PROTEIN CUTR"/>
    <property type="match status" value="1"/>
</dbReference>
<dbReference type="InterPro" id="IPR011006">
    <property type="entry name" value="CheY-like_superfamily"/>
</dbReference>
<evidence type="ECO:0000313" key="6">
    <source>
        <dbReference type="EMBL" id="NUQ89109.1"/>
    </source>
</evidence>
<dbReference type="Pfam" id="PF00072">
    <property type="entry name" value="Response_reg"/>
    <property type="match status" value="1"/>
</dbReference>
<dbReference type="Proteomes" id="UP000574690">
    <property type="component" value="Unassembled WGS sequence"/>
</dbReference>
<gene>
    <name evidence="6" type="ORF">HOQ43_11675</name>
</gene>
<feature type="DNA-binding region" description="OmpR/PhoB-type" evidence="3">
    <location>
        <begin position="109"/>
        <end position="202"/>
    </location>
</feature>
<dbReference type="Gene3D" id="1.10.10.10">
    <property type="entry name" value="Winged helix-like DNA-binding domain superfamily/Winged helix DNA-binding domain"/>
    <property type="match status" value="1"/>
</dbReference>
<feature type="modified residue" description="4-aspartylphosphate" evidence="2">
    <location>
        <position position="36"/>
    </location>
</feature>
<dbReference type="Gene3D" id="3.40.50.2300">
    <property type="match status" value="1"/>
</dbReference>
<dbReference type="PROSITE" id="PS50110">
    <property type="entry name" value="RESPONSE_REGULATORY"/>
    <property type="match status" value="1"/>
</dbReference>
<evidence type="ECO:0000313" key="7">
    <source>
        <dbReference type="Proteomes" id="UP000574690"/>
    </source>
</evidence>
<dbReference type="GO" id="GO:0006355">
    <property type="term" value="P:regulation of DNA-templated transcription"/>
    <property type="evidence" value="ECO:0007669"/>
    <property type="project" value="InterPro"/>
</dbReference>
<dbReference type="SMART" id="SM00448">
    <property type="entry name" value="REC"/>
    <property type="match status" value="1"/>
</dbReference>
<evidence type="ECO:0000256" key="3">
    <source>
        <dbReference type="PROSITE-ProRule" id="PRU01091"/>
    </source>
</evidence>
<evidence type="ECO:0000256" key="1">
    <source>
        <dbReference type="ARBA" id="ARBA00023125"/>
    </source>
</evidence>
<reference evidence="6 7" key="1">
    <citation type="submission" date="2020-05" db="EMBL/GenBank/DDBJ databases">
        <title>DNA-SIP metagenomic assembled genomes.</title>
        <authorList>
            <person name="Yu J."/>
        </authorList>
    </citation>
    <scope>NUCLEOTIDE SEQUENCE [LARGE SCALE GENOMIC DNA]</scope>
    <source>
        <strain evidence="6">Bin5.27</strain>
    </source>
</reference>
<dbReference type="GO" id="GO:0000976">
    <property type="term" value="F:transcription cis-regulatory region binding"/>
    <property type="evidence" value="ECO:0007669"/>
    <property type="project" value="TreeGrafter"/>
</dbReference>
<feature type="domain" description="OmpR/PhoB-type" evidence="5">
    <location>
        <begin position="109"/>
        <end position="202"/>
    </location>
</feature>
<dbReference type="PROSITE" id="PS51755">
    <property type="entry name" value="OMPR_PHOB"/>
    <property type="match status" value="1"/>
</dbReference>
<comment type="caution">
    <text evidence="6">The sequence shown here is derived from an EMBL/GenBank/DDBJ whole genome shotgun (WGS) entry which is preliminary data.</text>
</comment>
<name>A0A850C522_9ACTN</name>
<evidence type="ECO:0000256" key="2">
    <source>
        <dbReference type="PROSITE-ProRule" id="PRU00169"/>
    </source>
</evidence>
<dbReference type="InterPro" id="IPR001867">
    <property type="entry name" value="OmpR/PhoB-type_DNA-bd"/>
</dbReference>
<dbReference type="Gene3D" id="6.10.250.690">
    <property type="match status" value="1"/>
</dbReference>
<dbReference type="SUPFAM" id="SSF52172">
    <property type="entry name" value="CheY-like"/>
    <property type="match status" value="1"/>
</dbReference>
<dbReference type="SMART" id="SM00862">
    <property type="entry name" value="Trans_reg_C"/>
    <property type="match status" value="1"/>
</dbReference>